<dbReference type="CDD" id="cd00093">
    <property type="entry name" value="HTH_XRE"/>
    <property type="match status" value="1"/>
</dbReference>
<dbReference type="RefSeq" id="WP_323298204.1">
    <property type="nucleotide sequence ID" value="NZ_JAYFUM010000023.1"/>
</dbReference>
<dbReference type="SMART" id="SM00530">
    <property type="entry name" value="HTH_XRE"/>
    <property type="match status" value="1"/>
</dbReference>
<keyword evidence="3" id="KW-1185">Reference proteome</keyword>
<evidence type="ECO:0000313" key="2">
    <source>
        <dbReference type="EMBL" id="MEA5141048.1"/>
    </source>
</evidence>
<dbReference type="SUPFAM" id="SSF47413">
    <property type="entry name" value="lambda repressor-like DNA-binding domains"/>
    <property type="match status" value="1"/>
</dbReference>
<protein>
    <submittedName>
        <fullName evidence="2">Helix-turn-helix transcriptional regulator</fullName>
    </submittedName>
</protein>
<dbReference type="Pfam" id="PF01381">
    <property type="entry name" value="HTH_3"/>
    <property type="match status" value="1"/>
</dbReference>
<dbReference type="InterPro" id="IPR017507">
    <property type="entry name" value="Tscrpt_reg_HipB-like"/>
</dbReference>
<dbReference type="EMBL" id="JAYFUM010000023">
    <property type="protein sequence ID" value="MEA5141048.1"/>
    <property type="molecule type" value="Genomic_DNA"/>
</dbReference>
<gene>
    <name evidence="2" type="ORF">VB248_17990</name>
</gene>
<reference evidence="2 3" key="1">
    <citation type="submission" date="2023-12" db="EMBL/GenBank/DDBJ databases">
        <title>Novel species of the genus Arcicella isolated from rivers.</title>
        <authorList>
            <person name="Lu H."/>
        </authorList>
    </citation>
    <scope>NUCLEOTIDE SEQUENCE [LARGE SCALE GENOMIC DNA]</scope>
    <source>
        <strain evidence="2 3">KCTC 23307</strain>
    </source>
</reference>
<dbReference type="InterPro" id="IPR010982">
    <property type="entry name" value="Lambda_DNA-bd_dom_sf"/>
</dbReference>
<name>A0ABU5QDX4_9BACT</name>
<evidence type="ECO:0000259" key="1">
    <source>
        <dbReference type="PROSITE" id="PS50943"/>
    </source>
</evidence>
<sequence>MKIAPYIKEKRKQFGLTQIDLAQKAGVGLRFVREVEQGKASLRLDKVNQILDLFGSEVGVIRKEVADE</sequence>
<proteinExistence type="predicted"/>
<dbReference type="NCBIfam" id="TIGR03070">
    <property type="entry name" value="couple_hipB"/>
    <property type="match status" value="1"/>
</dbReference>
<accession>A0ABU5QDX4</accession>
<evidence type="ECO:0000313" key="3">
    <source>
        <dbReference type="Proteomes" id="UP001302949"/>
    </source>
</evidence>
<dbReference type="Gene3D" id="1.10.260.40">
    <property type="entry name" value="lambda repressor-like DNA-binding domains"/>
    <property type="match status" value="1"/>
</dbReference>
<dbReference type="InterPro" id="IPR001387">
    <property type="entry name" value="Cro/C1-type_HTH"/>
</dbReference>
<organism evidence="2 3">
    <name type="scientific">Arcicella rigui</name>
    <dbReference type="NCBI Taxonomy" id="797020"/>
    <lineage>
        <taxon>Bacteria</taxon>
        <taxon>Pseudomonadati</taxon>
        <taxon>Bacteroidota</taxon>
        <taxon>Cytophagia</taxon>
        <taxon>Cytophagales</taxon>
        <taxon>Flectobacillaceae</taxon>
        <taxon>Arcicella</taxon>
    </lineage>
</organism>
<dbReference type="Proteomes" id="UP001302949">
    <property type="component" value="Unassembled WGS sequence"/>
</dbReference>
<dbReference type="PROSITE" id="PS50943">
    <property type="entry name" value="HTH_CROC1"/>
    <property type="match status" value="1"/>
</dbReference>
<comment type="caution">
    <text evidence="2">The sequence shown here is derived from an EMBL/GenBank/DDBJ whole genome shotgun (WGS) entry which is preliminary data.</text>
</comment>
<feature type="domain" description="HTH cro/C1-type" evidence="1">
    <location>
        <begin position="7"/>
        <end position="61"/>
    </location>
</feature>